<name>A0A175VP79_9PEZI</name>
<evidence type="ECO:0000313" key="3">
    <source>
        <dbReference type="Proteomes" id="UP000078237"/>
    </source>
</evidence>
<evidence type="ECO:0000256" key="1">
    <source>
        <dbReference type="ARBA" id="ARBA00023002"/>
    </source>
</evidence>
<organism evidence="2 3">
    <name type="scientific">Madurella mycetomatis</name>
    <dbReference type="NCBI Taxonomy" id="100816"/>
    <lineage>
        <taxon>Eukaryota</taxon>
        <taxon>Fungi</taxon>
        <taxon>Dikarya</taxon>
        <taxon>Ascomycota</taxon>
        <taxon>Pezizomycotina</taxon>
        <taxon>Sordariomycetes</taxon>
        <taxon>Sordariomycetidae</taxon>
        <taxon>Sordariales</taxon>
        <taxon>Sordariales incertae sedis</taxon>
        <taxon>Madurella</taxon>
    </lineage>
</organism>
<dbReference type="Gene3D" id="3.40.50.720">
    <property type="entry name" value="NAD(P)-binding Rossmann-like Domain"/>
    <property type="match status" value="1"/>
</dbReference>
<dbReference type="InterPro" id="IPR002347">
    <property type="entry name" value="SDR_fam"/>
</dbReference>
<evidence type="ECO:0000313" key="2">
    <source>
        <dbReference type="EMBL" id="KXX73308.1"/>
    </source>
</evidence>
<dbReference type="PANTHER" id="PTHR47534">
    <property type="entry name" value="YALI0E05731P"/>
    <property type="match status" value="1"/>
</dbReference>
<dbReference type="STRING" id="100816.A0A175VP79"/>
<protein>
    <submittedName>
        <fullName evidence="2">Short-chain type dehydrogenase/reductase VdlC</fullName>
    </submittedName>
</protein>
<dbReference type="SUPFAM" id="SSF51735">
    <property type="entry name" value="NAD(P)-binding Rossmann-fold domains"/>
    <property type="match status" value="1"/>
</dbReference>
<gene>
    <name evidence="2" type="ORF">MMYC01_210319</name>
</gene>
<dbReference type="Proteomes" id="UP000078237">
    <property type="component" value="Unassembled WGS sequence"/>
</dbReference>
<dbReference type="InterPro" id="IPR036291">
    <property type="entry name" value="NAD(P)-bd_dom_sf"/>
</dbReference>
<reference evidence="2 3" key="1">
    <citation type="journal article" date="2016" name="Genome Announc.">
        <title>Genome Sequence of Madurella mycetomatis mm55, Isolated from a Human Mycetoma Case in Sudan.</title>
        <authorList>
            <person name="Smit S."/>
            <person name="Derks M.F."/>
            <person name="Bervoets S."/>
            <person name="Fahal A."/>
            <person name="van Leeuwen W."/>
            <person name="van Belkum A."/>
            <person name="van de Sande W.W."/>
        </authorList>
    </citation>
    <scope>NUCLEOTIDE SEQUENCE [LARGE SCALE GENOMIC DNA]</scope>
    <source>
        <strain evidence="3">mm55</strain>
    </source>
</reference>
<comment type="caution">
    <text evidence="2">The sequence shown here is derived from an EMBL/GenBank/DDBJ whole genome shotgun (WGS) entry which is preliminary data.</text>
</comment>
<keyword evidence="1" id="KW-0560">Oxidoreductase</keyword>
<dbReference type="AlphaFoldDB" id="A0A175VP79"/>
<dbReference type="InterPro" id="IPR052228">
    <property type="entry name" value="Sec_Metab_Biosynth_Oxidored"/>
</dbReference>
<dbReference type="OrthoDB" id="2898509at2759"/>
<dbReference type="PANTHER" id="PTHR47534:SF3">
    <property type="entry name" value="ALCOHOL DEHYDROGENASE-LIKE C-TERMINAL DOMAIN-CONTAINING PROTEIN"/>
    <property type="match status" value="1"/>
</dbReference>
<accession>A0A175VP79</accession>
<dbReference type="EMBL" id="LCTW02000496">
    <property type="protein sequence ID" value="KXX73308.1"/>
    <property type="molecule type" value="Genomic_DNA"/>
</dbReference>
<keyword evidence="3" id="KW-1185">Reference proteome</keyword>
<proteinExistence type="predicted"/>
<dbReference type="GO" id="GO:0016491">
    <property type="term" value="F:oxidoreductase activity"/>
    <property type="evidence" value="ECO:0007669"/>
    <property type="project" value="UniProtKB-KW"/>
</dbReference>
<sequence length="341" mass="37054">MVTLSAMRSSLADFQHATGFIAVIVGGTSGIGEAMVRAMAKHANGAVVYVIGRNAEAANRILTDCRNQCPSSRFEFLQQDIALLKGADAVSAQIQALERRVDLLFMTPDFMSFGGREETPEGIDKVLSLRYYARIRFIHNLLPLLHNSPYPRVVSVFAPYYGEFNFHLDDLPLRTHYGVLLATSHASIMTTLAHEALAASHPAISFVHVFPGAVWTPSVAVGQMSPLLRWFLTWVVRPLAWMFLQGYEECGDRMLFLSLTAALPPRNAGVADGRAGVLGPSEGNGPDVVVGSDGEKGSGCYCVNSAAKRLTNGTRLKDLRANGAGDVVWAHTMDIFRTIDS</sequence>
<dbReference type="VEuPathDB" id="FungiDB:MMYC01_210319"/>
<dbReference type="Pfam" id="PF00106">
    <property type="entry name" value="adh_short"/>
    <property type="match status" value="1"/>
</dbReference>